<keyword evidence="2" id="KW-1185">Reference proteome</keyword>
<protein>
    <submittedName>
        <fullName evidence="1">Uncharacterized protein</fullName>
    </submittedName>
</protein>
<dbReference type="RefSeq" id="YP_009045133.1">
    <property type="nucleotide sequence ID" value="NC_024392.1"/>
</dbReference>
<proteinExistence type="predicted"/>
<gene>
    <name evidence="1" type="ORF">LP114_079</name>
</gene>
<sequence length="44" mass="5470">MKELWDFELAYKKEKDTIVRENYVPKPVPRNKIKEVDIKWNHQI</sequence>
<dbReference type="OrthoDB" id="27825at10239"/>
<name>A0A059T6A9_9CAUD</name>
<dbReference type="EMBL" id="KJ094021">
    <property type="protein sequence ID" value="AHL18667.1"/>
    <property type="molecule type" value="Genomic_DNA"/>
</dbReference>
<reference evidence="1 2" key="1">
    <citation type="journal article" date="2014" name="Appl. Environ. Microbiol.">
        <title>Comparative genomic and morphological analysis of Listeria phages isolated from farm environments.</title>
        <authorList>
            <person name="Denes T."/>
            <person name="Vongkamjan K."/>
            <person name="Ackermann H.W."/>
            <person name="Moreno Switt A.I."/>
            <person name="Wiedmann M."/>
            <person name="den Bakker H.C."/>
        </authorList>
    </citation>
    <scope>NUCLEOTIDE SEQUENCE [LARGE SCALE GENOMIC DNA]</scope>
</reference>
<accession>A0A059T6A9</accession>
<organism evidence="1 2">
    <name type="scientific">Listeria phage LP-114</name>
    <dbReference type="NCBI Taxonomy" id="1458857"/>
    <lineage>
        <taxon>Viruses</taxon>
        <taxon>Duplodnaviria</taxon>
        <taxon>Heunggongvirae</taxon>
        <taxon>Uroviricota</taxon>
        <taxon>Caudoviricetes</taxon>
        <taxon>Homburgvirus</taxon>
        <taxon>Homburgvirus LP114</taxon>
    </lineage>
</organism>
<dbReference type="Proteomes" id="UP000026991">
    <property type="component" value="Segment"/>
</dbReference>
<dbReference type="KEGG" id="vg:19736251"/>
<evidence type="ECO:0000313" key="2">
    <source>
        <dbReference type="Proteomes" id="UP000026991"/>
    </source>
</evidence>
<evidence type="ECO:0000313" key="1">
    <source>
        <dbReference type="EMBL" id="AHL18667.1"/>
    </source>
</evidence>
<dbReference type="GeneID" id="19736251"/>